<evidence type="ECO:0000256" key="1">
    <source>
        <dbReference type="SAM" id="MobiDB-lite"/>
    </source>
</evidence>
<feature type="region of interest" description="Disordered" evidence="1">
    <location>
        <begin position="1"/>
        <end position="112"/>
    </location>
</feature>
<reference evidence="2" key="1">
    <citation type="submission" date="2022-12" db="EMBL/GenBank/DDBJ databases">
        <title>Reference genome sequencing for broad-spectrum identification of bacterial and archaeal isolates by mass spectrometry.</title>
        <authorList>
            <person name="Sekiguchi Y."/>
            <person name="Tourlousse D.M."/>
        </authorList>
    </citation>
    <scope>NUCLEOTIDE SEQUENCE</scope>
    <source>
        <strain evidence="2">301</strain>
    </source>
</reference>
<comment type="caution">
    <text evidence="2">The sequence shown here is derived from an EMBL/GenBank/DDBJ whole genome shotgun (WGS) entry which is preliminary data.</text>
</comment>
<dbReference type="EMBL" id="BSDO01000006">
    <property type="protein sequence ID" value="GLI24140.1"/>
    <property type="molecule type" value="Genomic_DNA"/>
</dbReference>
<feature type="compositionally biased region" description="Gly residues" evidence="1">
    <location>
        <begin position="73"/>
        <end position="82"/>
    </location>
</feature>
<protein>
    <submittedName>
        <fullName evidence="2">Uncharacterized protein</fullName>
    </submittedName>
</protein>
<sequence>MGKTRKAGQKAREFGGPASGGRDGAGADAQRVLSSSLKPKAHGPLTRMGRADSMARAEGPAGGECLPSPLAGEGVGVRGLPGLGEAPDKGRHTPHPIPLPQGERGLTPPHAR</sequence>
<proteinExistence type="predicted"/>
<dbReference type="Proteomes" id="UP001144397">
    <property type="component" value="Unassembled WGS sequence"/>
</dbReference>
<organism evidence="2 3">
    <name type="scientific">Xanthobacter flavus</name>
    <dbReference type="NCBI Taxonomy" id="281"/>
    <lineage>
        <taxon>Bacteria</taxon>
        <taxon>Pseudomonadati</taxon>
        <taxon>Pseudomonadota</taxon>
        <taxon>Alphaproteobacteria</taxon>
        <taxon>Hyphomicrobiales</taxon>
        <taxon>Xanthobacteraceae</taxon>
        <taxon>Xanthobacter</taxon>
    </lineage>
</organism>
<gene>
    <name evidence="2" type="ORF">XFLAVUS301_38140</name>
</gene>
<name>A0A9W6CQY2_XANFL</name>
<dbReference type="AlphaFoldDB" id="A0A9W6CQY2"/>
<evidence type="ECO:0000313" key="2">
    <source>
        <dbReference type="EMBL" id="GLI24140.1"/>
    </source>
</evidence>
<accession>A0A9W6CQY2</accession>
<evidence type="ECO:0000313" key="3">
    <source>
        <dbReference type="Proteomes" id="UP001144397"/>
    </source>
</evidence>